<keyword evidence="5 16" id="KW-0285">Flavoprotein</keyword>
<dbReference type="GO" id="GO:0006814">
    <property type="term" value="P:sodium ion transport"/>
    <property type="evidence" value="ECO:0007669"/>
    <property type="project" value="UniProtKB-UniRule"/>
</dbReference>
<dbReference type="PIRSF" id="PIRSF016055">
    <property type="entry name" value="NADH-UbQ_OxRdtase_B_su"/>
    <property type="match status" value="1"/>
</dbReference>
<dbReference type="EMBL" id="FPAS01000003">
    <property type="protein sequence ID" value="SFT73332.1"/>
    <property type="molecule type" value="Genomic_DNA"/>
</dbReference>
<evidence type="ECO:0000256" key="17">
    <source>
        <dbReference type="PIRSR" id="PIRSR016055-50"/>
    </source>
</evidence>
<keyword evidence="15 16" id="KW-0739">Sodium transport</keyword>
<feature type="transmembrane region" description="Helical" evidence="16">
    <location>
        <begin position="57"/>
        <end position="74"/>
    </location>
</feature>
<evidence type="ECO:0000313" key="19">
    <source>
        <dbReference type="Proteomes" id="UP000236454"/>
    </source>
</evidence>
<feature type="transmembrane region" description="Helical" evidence="16">
    <location>
        <begin position="381"/>
        <end position="401"/>
    </location>
</feature>
<keyword evidence="7 16" id="KW-0812">Transmembrane</keyword>
<keyword evidence="13 16" id="KW-0830">Ubiquinone</keyword>
<evidence type="ECO:0000256" key="15">
    <source>
        <dbReference type="ARBA" id="ARBA00023201"/>
    </source>
</evidence>
<feature type="modified residue" description="FMN phosphoryl threonine" evidence="16 17">
    <location>
        <position position="233"/>
    </location>
</feature>
<proteinExistence type="inferred from homology"/>
<comment type="caution">
    <text evidence="16">Lacks conserved residue(s) required for the propagation of feature annotation.</text>
</comment>
<evidence type="ECO:0000256" key="1">
    <source>
        <dbReference type="ARBA" id="ARBA00022448"/>
    </source>
</evidence>
<dbReference type="NCBIfam" id="NF003756">
    <property type="entry name" value="PRK05349.1"/>
    <property type="match status" value="1"/>
</dbReference>
<evidence type="ECO:0000256" key="9">
    <source>
        <dbReference type="ARBA" id="ARBA00022989"/>
    </source>
</evidence>
<accession>A0A1I7AEF6</accession>
<feature type="transmembrane region" description="Helical" evidence="16">
    <location>
        <begin position="146"/>
        <end position="173"/>
    </location>
</feature>
<evidence type="ECO:0000256" key="13">
    <source>
        <dbReference type="ARBA" id="ARBA00023075"/>
    </source>
</evidence>
<comment type="catalytic activity">
    <reaction evidence="16">
        <text>a ubiquinone + n Na(+)(in) + NADH + H(+) = a ubiquinol + n Na(+)(out) + NAD(+)</text>
        <dbReference type="Rhea" id="RHEA:47748"/>
        <dbReference type="Rhea" id="RHEA-COMP:9565"/>
        <dbReference type="Rhea" id="RHEA-COMP:9566"/>
        <dbReference type="ChEBI" id="CHEBI:15378"/>
        <dbReference type="ChEBI" id="CHEBI:16389"/>
        <dbReference type="ChEBI" id="CHEBI:17976"/>
        <dbReference type="ChEBI" id="CHEBI:29101"/>
        <dbReference type="ChEBI" id="CHEBI:57540"/>
        <dbReference type="ChEBI" id="CHEBI:57945"/>
        <dbReference type="EC" id="7.2.1.1"/>
    </reaction>
</comment>
<dbReference type="InterPro" id="IPR004338">
    <property type="entry name" value="NqrB/RnfD"/>
</dbReference>
<comment type="subcellular location">
    <subcellularLocation>
        <location evidence="16">Cell membrane</location>
        <topology evidence="16">Multi-pass membrane protein</topology>
    </subcellularLocation>
</comment>
<gene>
    <name evidence="16" type="primary">nqrB</name>
    <name evidence="18" type="ORF">SAMN05216474_2006</name>
</gene>
<evidence type="ECO:0000256" key="14">
    <source>
        <dbReference type="ARBA" id="ARBA00023136"/>
    </source>
</evidence>
<name>A0A1I7AEF6_9FLAO</name>
<evidence type="ECO:0000256" key="8">
    <source>
        <dbReference type="ARBA" id="ARBA00022967"/>
    </source>
</evidence>
<comment type="subunit">
    <text evidence="16">Composed of six subunits; NqrA, NqrB, NqrC, NqrD, NqrE and NqrF.</text>
</comment>
<dbReference type="GO" id="GO:0016655">
    <property type="term" value="F:oxidoreductase activity, acting on NAD(P)H, quinone or similar compound as acceptor"/>
    <property type="evidence" value="ECO:0007669"/>
    <property type="project" value="UniProtKB-UniRule"/>
</dbReference>
<keyword evidence="3" id="KW-0997">Cell inner membrane</keyword>
<dbReference type="PANTHER" id="PTHR30578">
    <property type="entry name" value="ELECTRON TRANSPORT COMPLEX PROTEIN RNFD"/>
    <property type="match status" value="1"/>
</dbReference>
<dbReference type="PANTHER" id="PTHR30578:SF1">
    <property type="entry name" value="NA(+)-TRANSLOCATING NADH-QUINONE REDUCTASE SUBUNIT B"/>
    <property type="match status" value="1"/>
</dbReference>
<dbReference type="Proteomes" id="UP000236454">
    <property type="component" value="Unassembled WGS sequence"/>
</dbReference>
<comment type="cofactor">
    <cofactor evidence="16 17">
        <name>FMN</name>
        <dbReference type="ChEBI" id="CHEBI:58210"/>
    </cofactor>
</comment>
<dbReference type="NCBIfam" id="TIGR01937">
    <property type="entry name" value="nqrB"/>
    <property type="match status" value="1"/>
</dbReference>
<dbReference type="GO" id="GO:0010181">
    <property type="term" value="F:FMN binding"/>
    <property type="evidence" value="ECO:0007669"/>
    <property type="project" value="InterPro"/>
</dbReference>
<dbReference type="InterPro" id="IPR010966">
    <property type="entry name" value="NqrB"/>
</dbReference>
<evidence type="ECO:0000256" key="16">
    <source>
        <dbReference type="HAMAP-Rule" id="MF_00426"/>
    </source>
</evidence>
<keyword evidence="4 16" id="KW-0597">Phosphoprotein</keyword>
<dbReference type="HAMAP" id="MF_00426">
    <property type="entry name" value="NqrB"/>
    <property type="match status" value="1"/>
</dbReference>
<protein>
    <recommendedName>
        <fullName evidence="16">Na(+)-translocating NADH-quinone reductase subunit B</fullName>
        <shortName evidence="16">Na(+)-NQR subunit B</shortName>
        <shortName evidence="16">Na(+)-translocating NQR subunit B</shortName>
        <ecNumber evidence="16">7.2.1.1</ecNumber>
    </recommendedName>
    <alternativeName>
        <fullName evidence="16">NQR complex subunit B</fullName>
    </alternativeName>
    <alternativeName>
        <fullName evidence="16">NQR-1 subunit B</fullName>
    </alternativeName>
</protein>
<evidence type="ECO:0000256" key="6">
    <source>
        <dbReference type="ARBA" id="ARBA00022643"/>
    </source>
</evidence>
<feature type="transmembrane region" description="Helical" evidence="16">
    <location>
        <begin position="327"/>
        <end position="345"/>
    </location>
</feature>
<keyword evidence="11 16" id="KW-0915">Sodium</keyword>
<keyword evidence="2 16" id="KW-1003">Cell membrane</keyword>
<dbReference type="AlphaFoldDB" id="A0A1I7AEF6"/>
<comment type="similarity">
    <text evidence="16">Belongs to the NqrB/RnfD family.</text>
</comment>
<dbReference type="RefSeq" id="WP_090249013.1">
    <property type="nucleotide sequence ID" value="NZ_FPAS01000003.1"/>
</dbReference>
<dbReference type="EC" id="7.2.1.1" evidence="16"/>
<keyword evidence="9 16" id="KW-1133">Transmembrane helix</keyword>
<keyword evidence="14 16" id="KW-0472">Membrane</keyword>
<feature type="transmembrane region" description="Helical" evidence="16">
    <location>
        <begin position="185"/>
        <end position="203"/>
    </location>
</feature>
<comment type="function">
    <text evidence="16">NQR complex catalyzes the reduction of ubiquinone-1 to ubiquinol by two successive reactions, coupled with the transport of Na(+) ions from the cytoplasm to the periplasm. NqrA to NqrE are probably involved in the second step, the conversion of ubisemiquinone to ubiquinol.</text>
</comment>
<dbReference type="Pfam" id="PF03116">
    <property type="entry name" value="NQR2_RnfD_RnfE"/>
    <property type="match status" value="1"/>
</dbReference>
<feature type="transmembrane region" description="Helical" evidence="16">
    <location>
        <begin position="113"/>
        <end position="134"/>
    </location>
</feature>
<evidence type="ECO:0000256" key="11">
    <source>
        <dbReference type="ARBA" id="ARBA00023053"/>
    </source>
</evidence>
<dbReference type="OrthoDB" id="9776359at2"/>
<dbReference type="GO" id="GO:0005886">
    <property type="term" value="C:plasma membrane"/>
    <property type="evidence" value="ECO:0007669"/>
    <property type="project" value="UniProtKB-SubCell"/>
</dbReference>
<evidence type="ECO:0000256" key="12">
    <source>
        <dbReference type="ARBA" id="ARBA00023065"/>
    </source>
</evidence>
<sequence length="415" mass="45191">MKALEKLLHKWDPMFEKGAKWEKFHPLYETMTTFAFTPKHVTKKGAHIRDGVDLKRTMFMVVIALIPCLLFGIYNTGHWHYEIQSYLPGSEFEAYRDYMTGFGDKVLYGLSRVLPLLVVSYGVGLAIEFVFGFLKGHSLHEGYLVSGMLIPLIMPVDVPLWMVGVATAFAVIIGKEVFGGTGMNILNVALTARAFLFFAYPTAMSGDKVWKGGTADVIAANNGMLPDGATGATALADLQAMKTNLTESASLLLEKFQAQYDPIDAFMGMIPGSVGETSTLAVLIGALILLATGVASWRIIVSFFAGGFLFGLLMNAIGGNAYFDMPAYYHLIIGGFAFGAVFMATDPVTAAQTSVGKLWYGFLAGGIAVLIRTLNPAYPEGVMLAILFMNVMAPIIDHYVIQANVKRRLKRLKTA</sequence>
<reference evidence="18 19" key="1">
    <citation type="submission" date="2016-10" db="EMBL/GenBank/DDBJ databases">
        <authorList>
            <person name="de Groot N.N."/>
        </authorList>
    </citation>
    <scope>NUCLEOTIDE SEQUENCE [LARGE SCALE GENOMIC DNA]</scope>
    <source>
        <strain evidence="18 19">CGMCC 1.7005</strain>
    </source>
</reference>
<evidence type="ECO:0000256" key="7">
    <source>
        <dbReference type="ARBA" id="ARBA00022692"/>
    </source>
</evidence>
<dbReference type="GO" id="GO:0022904">
    <property type="term" value="P:respiratory electron transport chain"/>
    <property type="evidence" value="ECO:0007669"/>
    <property type="project" value="InterPro"/>
</dbReference>
<keyword evidence="1 16" id="KW-0813">Transport</keyword>
<keyword evidence="19" id="KW-1185">Reference proteome</keyword>
<keyword evidence="12 16" id="KW-0406">Ion transport</keyword>
<feature type="transmembrane region" description="Helical" evidence="16">
    <location>
        <begin position="357"/>
        <end position="375"/>
    </location>
</feature>
<dbReference type="GO" id="GO:0055085">
    <property type="term" value="P:transmembrane transport"/>
    <property type="evidence" value="ECO:0007669"/>
    <property type="project" value="InterPro"/>
</dbReference>
<evidence type="ECO:0000256" key="3">
    <source>
        <dbReference type="ARBA" id="ARBA00022519"/>
    </source>
</evidence>
<keyword evidence="10 16" id="KW-0520">NAD</keyword>
<organism evidence="18 19">
    <name type="scientific">Lishizhenia tianjinensis</name>
    <dbReference type="NCBI Taxonomy" id="477690"/>
    <lineage>
        <taxon>Bacteria</taxon>
        <taxon>Pseudomonadati</taxon>
        <taxon>Bacteroidota</taxon>
        <taxon>Flavobacteriia</taxon>
        <taxon>Flavobacteriales</taxon>
        <taxon>Crocinitomicaceae</taxon>
        <taxon>Lishizhenia</taxon>
    </lineage>
</organism>
<keyword evidence="8 16" id="KW-1278">Translocase</keyword>
<dbReference type="STRING" id="477690.SAMN05216474_2006"/>
<evidence type="ECO:0000256" key="4">
    <source>
        <dbReference type="ARBA" id="ARBA00022553"/>
    </source>
</evidence>
<evidence type="ECO:0000256" key="5">
    <source>
        <dbReference type="ARBA" id="ARBA00022630"/>
    </source>
</evidence>
<evidence type="ECO:0000313" key="18">
    <source>
        <dbReference type="EMBL" id="SFT73332.1"/>
    </source>
</evidence>
<evidence type="ECO:0000256" key="2">
    <source>
        <dbReference type="ARBA" id="ARBA00022475"/>
    </source>
</evidence>
<keyword evidence="6 16" id="KW-0288">FMN</keyword>
<evidence type="ECO:0000256" key="10">
    <source>
        <dbReference type="ARBA" id="ARBA00023027"/>
    </source>
</evidence>